<proteinExistence type="predicted"/>
<evidence type="ECO:0000313" key="2">
    <source>
        <dbReference type="Proteomes" id="UP000053815"/>
    </source>
</evidence>
<dbReference type="EMBL" id="DF836721">
    <property type="protein sequence ID" value="GAN10934.1"/>
    <property type="molecule type" value="Genomic_DNA"/>
</dbReference>
<accession>A0A0C9MU11</accession>
<reference evidence="1" key="1">
    <citation type="submission" date="2014-09" db="EMBL/GenBank/DDBJ databases">
        <title>Draft genome sequence of an oleaginous Mucoromycotina fungus Mucor ambiguus NBRC6742.</title>
        <authorList>
            <person name="Takeda I."/>
            <person name="Yamane N."/>
            <person name="Morita T."/>
            <person name="Tamano K."/>
            <person name="Machida M."/>
            <person name="Baker S."/>
            <person name="Koike H."/>
        </authorList>
    </citation>
    <scope>NUCLEOTIDE SEQUENCE</scope>
    <source>
        <strain evidence="1">NBRC 6742</strain>
    </source>
</reference>
<evidence type="ECO:0000313" key="1">
    <source>
        <dbReference type="EMBL" id="GAN10934.1"/>
    </source>
</evidence>
<organism evidence="1">
    <name type="scientific">Mucor ambiguus</name>
    <dbReference type="NCBI Taxonomy" id="91626"/>
    <lineage>
        <taxon>Eukaryota</taxon>
        <taxon>Fungi</taxon>
        <taxon>Fungi incertae sedis</taxon>
        <taxon>Mucoromycota</taxon>
        <taxon>Mucoromycotina</taxon>
        <taxon>Mucoromycetes</taxon>
        <taxon>Mucorales</taxon>
        <taxon>Mucorineae</taxon>
        <taxon>Mucoraceae</taxon>
        <taxon>Mucor</taxon>
    </lineage>
</organism>
<protein>
    <submittedName>
        <fullName evidence="1">Uncharacterized protein</fullName>
    </submittedName>
</protein>
<keyword evidence="2" id="KW-1185">Reference proteome</keyword>
<dbReference type="Proteomes" id="UP000053815">
    <property type="component" value="Unassembled WGS sequence"/>
</dbReference>
<name>A0A0C9MU11_9FUNG</name>
<sequence>MPGPATLFSTIGAVGAAASAVVYVTKAQSYPDAQQTSSKSNDNVVKASSYSSFSSNRKLRIGHRNDIHVLMFVVGKD</sequence>
<dbReference type="AlphaFoldDB" id="A0A0C9MU11"/>
<gene>
    <name evidence="1" type="ORF">MAM1_0432d10484</name>
</gene>